<dbReference type="GO" id="GO:0004805">
    <property type="term" value="F:trehalose-phosphatase activity"/>
    <property type="evidence" value="ECO:0007669"/>
    <property type="project" value="UniProtKB-EC"/>
</dbReference>
<dbReference type="AlphaFoldDB" id="W0RFN5"/>
<evidence type="ECO:0000256" key="4">
    <source>
        <dbReference type="RuleBase" id="RU361117"/>
    </source>
</evidence>
<dbReference type="Gene3D" id="3.40.50.1000">
    <property type="entry name" value="HAD superfamily/HAD-like"/>
    <property type="match status" value="1"/>
</dbReference>
<keyword evidence="6" id="KW-1185">Reference proteome</keyword>
<comment type="function">
    <text evidence="4">Removes the phosphate from trehalose 6-phosphate to produce free trehalose.</text>
</comment>
<evidence type="ECO:0000256" key="3">
    <source>
        <dbReference type="ARBA" id="ARBA00022801"/>
    </source>
</evidence>
<dbReference type="InterPro" id="IPR003337">
    <property type="entry name" value="Trehalose_PPase"/>
</dbReference>
<evidence type="ECO:0000313" key="6">
    <source>
        <dbReference type="Proteomes" id="UP000019151"/>
    </source>
</evidence>
<dbReference type="InterPro" id="IPR023214">
    <property type="entry name" value="HAD_sf"/>
</dbReference>
<dbReference type="PANTHER" id="PTHR43768:SF3">
    <property type="entry name" value="TREHALOSE 6-PHOSPHATE PHOSPHATASE"/>
    <property type="match status" value="1"/>
</dbReference>
<gene>
    <name evidence="5" type="ORF">J421_2377</name>
</gene>
<dbReference type="InterPro" id="IPR006379">
    <property type="entry name" value="HAD-SF_hydro_IIB"/>
</dbReference>
<dbReference type="HOGENOM" id="CLU_037265_2_1_0"/>
<dbReference type="Pfam" id="PF02358">
    <property type="entry name" value="Trehalose_PPase"/>
    <property type="match status" value="1"/>
</dbReference>
<comment type="cofactor">
    <cofactor evidence="4">
        <name>Mg(2+)</name>
        <dbReference type="ChEBI" id="CHEBI:18420"/>
    </cofactor>
</comment>
<comment type="pathway">
    <text evidence="1 4">Glycan biosynthesis; trehalose biosynthesis.</text>
</comment>
<comment type="similarity">
    <text evidence="2 4">Belongs to the trehalose phosphatase family.</text>
</comment>
<dbReference type="InterPro" id="IPR036412">
    <property type="entry name" value="HAD-like_sf"/>
</dbReference>
<organism evidence="5 6">
    <name type="scientific">Gemmatirosa kalamazoonensis</name>
    <dbReference type="NCBI Taxonomy" id="861299"/>
    <lineage>
        <taxon>Bacteria</taxon>
        <taxon>Pseudomonadati</taxon>
        <taxon>Gemmatimonadota</taxon>
        <taxon>Gemmatimonadia</taxon>
        <taxon>Gemmatimonadales</taxon>
        <taxon>Gemmatimonadaceae</taxon>
        <taxon>Gemmatirosa</taxon>
    </lineage>
</organism>
<dbReference type="STRING" id="861299.J421_2377"/>
<dbReference type="UniPathway" id="UPA00299"/>
<comment type="catalytic activity">
    <reaction evidence="4">
        <text>alpha,alpha-trehalose 6-phosphate + H2O = alpha,alpha-trehalose + phosphate</text>
        <dbReference type="Rhea" id="RHEA:23420"/>
        <dbReference type="ChEBI" id="CHEBI:15377"/>
        <dbReference type="ChEBI" id="CHEBI:16551"/>
        <dbReference type="ChEBI" id="CHEBI:43474"/>
        <dbReference type="ChEBI" id="CHEBI:58429"/>
        <dbReference type="EC" id="3.1.3.12"/>
    </reaction>
</comment>
<dbReference type="NCBIfam" id="TIGR01484">
    <property type="entry name" value="HAD-SF-IIB"/>
    <property type="match status" value="1"/>
</dbReference>
<protein>
    <recommendedName>
        <fullName evidence="4">Trehalose 6-phosphate phosphatase</fullName>
        <ecNumber evidence="4">3.1.3.12</ecNumber>
    </recommendedName>
</protein>
<keyword evidence="4" id="KW-0479">Metal-binding</keyword>
<dbReference type="OrthoDB" id="9797743at2"/>
<dbReference type="GO" id="GO:0046872">
    <property type="term" value="F:metal ion binding"/>
    <property type="evidence" value="ECO:0007669"/>
    <property type="project" value="UniProtKB-KW"/>
</dbReference>
<dbReference type="PANTHER" id="PTHR43768">
    <property type="entry name" value="TREHALOSE 6-PHOSPHATE PHOSPHATASE"/>
    <property type="match status" value="1"/>
</dbReference>
<reference evidence="5 6" key="1">
    <citation type="journal article" date="2014" name="Genome Announc.">
        <title>Genome Sequence and Methylome of Soil Bacterium Gemmatirosa kalamazoonensis KBS708T, a Member of the Rarely Cultivated Gemmatimonadetes Phylum.</title>
        <authorList>
            <person name="Debruyn J.M."/>
            <person name="Radosevich M."/>
            <person name="Wommack K.E."/>
            <person name="Polson S.W."/>
            <person name="Hauser L.J."/>
            <person name="Fawaz M.N."/>
            <person name="Korlach J."/>
            <person name="Tsai Y.C."/>
        </authorList>
    </citation>
    <scope>NUCLEOTIDE SEQUENCE [LARGE SCALE GENOMIC DNA]</scope>
    <source>
        <strain evidence="5 6">KBS708</strain>
    </source>
</reference>
<evidence type="ECO:0000256" key="2">
    <source>
        <dbReference type="ARBA" id="ARBA00008770"/>
    </source>
</evidence>
<dbReference type="SUPFAM" id="SSF56784">
    <property type="entry name" value="HAD-like"/>
    <property type="match status" value="1"/>
</dbReference>
<accession>W0RFN5</accession>
<dbReference type="PATRIC" id="fig|861299.3.peg.2423"/>
<dbReference type="Proteomes" id="UP000019151">
    <property type="component" value="Chromosome"/>
</dbReference>
<proteinExistence type="inferred from homology"/>
<dbReference type="Gene3D" id="3.30.70.1020">
    <property type="entry name" value="Trehalose-6-phosphate phosphatase related protein, domain 2"/>
    <property type="match status" value="1"/>
</dbReference>
<dbReference type="NCBIfam" id="TIGR00685">
    <property type="entry name" value="T6PP"/>
    <property type="match status" value="1"/>
</dbReference>
<dbReference type="InterPro" id="IPR044651">
    <property type="entry name" value="OTSB-like"/>
</dbReference>
<dbReference type="EC" id="3.1.3.12" evidence="4"/>
<name>W0RFN5_9BACT</name>
<dbReference type="EMBL" id="CP007128">
    <property type="protein sequence ID" value="AHG89914.1"/>
    <property type="molecule type" value="Genomic_DNA"/>
</dbReference>
<dbReference type="InParanoid" id="W0RFN5"/>
<sequence>MARPPSADDLAALADASPLVVLLDIDGTLAPIAPRPEDARVPAETRAALRRLATRRDTVVAILTGRVASDARGMVDADGMLVVGNHGAERIEPDGSVRVDEAVAPFEAALARAAAELTERLAPIPGVLVEFKRWSLAVHYRLADHARLPHITSVVSEVASREGLRRGEGKEVFELRPPADVNKGTAALALLRRFGAPASGRGVLFAGDDVTDEDAFRRLAAEAPEAFTVRVGPPDAETAARFVVDDPAAVRVLLERLASLG</sequence>
<evidence type="ECO:0000313" key="5">
    <source>
        <dbReference type="EMBL" id="AHG89914.1"/>
    </source>
</evidence>
<dbReference type="eggNOG" id="COG1877">
    <property type="taxonomic scope" value="Bacteria"/>
</dbReference>
<dbReference type="RefSeq" id="WP_025411393.1">
    <property type="nucleotide sequence ID" value="NZ_CP007128.1"/>
</dbReference>
<keyword evidence="4" id="KW-0460">Magnesium</keyword>
<dbReference type="KEGG" id="gba:J421_2377"/>
<evidence type="ECO:0000256" key="1">
    <source>
        <dbReference type="ARBA" id="ARBA00005199"/>
    </source>
</evidence>
<dbReference type="GO" id="GO:0005992">
    <property type="term" value="P:trehalose biosynthetic process"/>
    <property type="evidence" value="ECO:0007669"/>
    <property type="project" value="UniProtKB-UniPathway"/>
</dbReference>
<keyword evidence="3 4" id="KW-0378">Hydrolase</keyword>